<evidence type="ECO:0000256" key="3">
    <source>
        <dbReference type="ARBA" id="ARBA00022905"/>
    </source>
</evidence>
<dbReference type="InterPro" id="IPR022479">
    <property type="entry name" value="PqqD_bac"/>
</dbReference>
<organism evidence="4 5">
    <name type="scientific">Nostoc linckia z8</name>
    <dbReference type="NCBI Taxonomy" id="1628746"/>
    <lineage>
        <taxon>Bacteria</taxon>
        <taxon>Bacillati</taxon>
        <taxon>Cyanobacteriota</taxon>
        <taxon>Cyanophyceae</taxon>
        <taxon>Nostocales</taxon>
        <taxon>Nostocaceae</taxon>
        <taxon>Nostoc</taxon>
    </lineage>
</organism>
<evidence type="ECO:0000256" key="2">
    <source>
        <dbReference type="ARBA" id="ARBA00011741"/>
    </source>
</evidence>
<dbReference type="NCBIfam" id="TIGR03859">
    <property type="entry name" value="PQQ_PqqD"/>
    <property type="match status" value="1"/>
</dbReference>
<evidence type="ECO:0008006" key="6">
    <source>
        <dbReference type="Google" id="ProtNLM"/>
    </source>
</evidence>
<name>A0A9Q5Z6R9_NOSLI</name>
<comment type="subunit">
    <text evidence="2">Monomer. Interacts with PqqE.</text>
</comment>
<evidence type="ECO:0000313" key="4">
    <source>
        <dbReference type="EMBL" id="PHJ96336.1"/>
    </source>
</evidence>
<gene>
    <name evidence="4" type="ORF">VF08_30460</name>
</gene>
<dbReference type="EMBL" id="LAHD01000129">
    <property type="protein sequence ID" value="PHJ96336.1"/>
    <property type="molecule type" value="Genomic_DNA"/>
</dbReference>
<sequence length="92" mass="10492">MSTIDNHARPRLVRGVRLRWDDVRKQHWLLVPEGALQLNSTAAAILALCNGERTLSAIATELEKHYQGENLIEDVRHLLSRISQRGLLIIEM</sequence>
<dbReference type="RefSeq" id="WP_099072641.1">
    <property type="nucleotide sequence ID" value="NZ_LAHD01000129.1"/>
</dbReference>
<dbReference type="GeneID" id="57093603"/>
<protein>
    <recommendedName>
        <fullName evidence="6">Pyrroloquinoline quinone biosynthesis peptide chaperone PqqD</fullName>
    </recommendedName>
</protein>
<dbReference type="InterPro" id="IPR008792">
    <property type="entry name" value="PQQD"/>
</dbReference>
<comment type="caution">
    <text evidence="4">The sequence shown here is derived from an EMBL/GenBank/DDBJ whole genome shotgun (WGS) entry which is preliminary data.</text>
</comment>
<evidence type="ECO:0000256" key="1">
    <source>
        <dbReference type="ARBA" id="ARBA00004886"/>
    </source>
</evidence>
<proteinExistence type="predicted"/>
<accession>A0A9Q5Z6R9</accession>
<dbReference type="Proteomes" id="UP000222310">
    <property type="component" value="Unassembled WGS sequence"/>
</dbReference>
<reference evidence="4 5" key="1">
    <citation type="submission" date="2015-02" db="EMBL/GenBank/DDBJ databases">
        <title>Nostoc linckia genome annotation.</title>
        <authorList>
            <person name="Zhou Z."/>
        </authorList>
    </citation>
    <scope>NUCLEOTIDE SEQUENCE [LARGE SCALE GENOMIC DNA]</scope>
    <source>
        <strain evidence="5">z8</strain>
    </source>
</reference>
<dbReference type="InterPro" id="IPR041881">
    <property type="entry name" value="PqqD_sf"/>
</dbReference>
<evidence type="ECO:0000313" key="5">
    <source>
        <dbReference type="Proteomes" id="UP000222310"/>
    </source>
</evidence>
<dbReference type="Gene3D" id="1.10.10.1150">
    <property type="entry name" value="Coenzyme PQQ synthesis protein D (PqqD)"/>
    <property type="match status" value="1"/>
</dbReference>
<comment type="pathway">
    <text evidence="1">Cofactor biosynthesis; pyrroloquinoline quinone biosynthesis.</text>
</comment>
<keyword evidence="3" id="KW-0884">PQQ biosynthesis</keyword>
<dbReference type="GO" id="GO:0018189">
    <property type="term" value="P:pyrroloquinoline quinone biosynthetic process"/>
    <property type="evidence" value="ECO:0007669"/>
    <property type="project" value="UniProtKB-KW"/>
</dbReference>
<dbReference type="Pfam" id="PF05402">
    <property type="entry name" value="PqqD"/>
    <property type="match status" value="1"/>
</dbReference>
<dbReference type="GO" id="GO:0048038">
    <property type="term" value="F:quinone binding"/>
    <property type="evidence" value="ECO:0007669"/>
    <property type="project" value="InterPro"/>
</dbReference>
<dbReference type="AlphaFoldDB" id="A0A9Q5Z6R9"/>